<dbReference type="Proteomes" id="UP001230951">
    <property type="component" value="Unassembled WGS sequence"/>
</dbReference>
<dbReference type="Proteomes" id="UP001242995">
    <property type="component" value="Unassembled WGS sequence"/>
</dbReference>
<proteinExistence type="predicted"/>
<dbReference type="AlphaFoldDB" id="A0AAW8DAD4"/>
<evidence type="ECO:0000313" key="3">
    <source>
        <dbReference type="Proteomes" id="UP001230951"/>
    </source>
</evidence>
<accession>A0AAW8DAD4</accession>
<keyword evidence="3" id="KW-1185">Reference proteome</keyword>
<sequence length="210" mass="23844">MNPNPHLPESWPSFEDHLKPDVRDESYQSVFDFQARYRFAKSFQGVNVEGYSPSGSTVDDYSALLKIFFVYAAMEQLCKVLKKQPVAVSIISPTVAKRVRKELYGNGNTRFAESLRKCETNGSRKSLEAFWNGTSDDIRPILTTLRNGFAHGDFTPAGLALRSTGRREILLDLADTVLAYMNESFTEWVVEEIARRDSHRVVEPSEDVNR</sequence>
<evidence type="ECO:0008006" key="5">
    <source>
        <dbReference type="Google" id="ProtNLM"/>
    </source>
</evidence>
<evidence type="ECO:0000313" key="1">
    <source>
        <dbReference type="EMBL" id="MDP9903255.1"/>
    </source>
</evidence>
<gene>
    <name evidence="1" type="ORF">J2S90_000195</name>
    <name evidence="2" type="ORF">J2S93_001508</name>
</gene>
<protein>
    <recommendedName>
        <fullName evidence="5">MAE-28990/MAE-18760-like HEPN domain-containing protein</fullName>
    </recommendedName>
</protein>
<dbReference type="EMBL" id="JAUSTF010000002">
    <property type="protein sequence ID" value="MDQ0180092.1"/>
    <property type="molecule type" value="Genomic_DNA"/>
</dbReference>
<comment type="caution">
    <text evidence="1">The sequence shown here is derived from an EMBL/GenBank/DDBJ whole genome shotgun (WGS) entry which is preliminary data.</text>
</comment>
<dbReference type="RefSeq" id="WP_306958874.1">
    <property type="nucleotide sequence ID" value="NZ_JAUSRG010000001.1"/>
</dbReference>
<evidence type="ECO:0000313" key="2">
    <source>
        <dbReference type="EMBL" id="MDQ0180092.1"/>
    </source>
</evidence>
<organism evidence="1 4">
    <name type="scientific">Arthrobacter bambusae</name>
    <dbReference type="NCBI Taxonomy" id="1338426"/>
    <lineage>
        <taxon>Bacteria</taxon>
        <taxon>Bacillati</taxon>
        <taxon>Actinomycetota</taxon>
        <taxon>Actinomycetes</taxon>
        <taxon>Micrococcales</taxon>
        <taxon>Micrococcaceae</taxon>
        <taxon>Arthrobacter</taxon>
    </lineage>
</organism>
<reference evidence="1 3" key="1">
    <citation type="submission" date="2023-07" db="EMBL/GenBank/DDBJ databases">
        <title>Sorghum-associated microbial communities from plants grown in Nebraska, USA.</title>
        <authorList>
            <person name="Schachtman D."/>
        </authorList>
    </citation>
    <scope>NUCLEOTIDE SEQUENCE</scope>
    <source>
        <strain evidence="1">DS1006</strain>
        <strain evidence="2 3">DS1016</strain>
    </source>
</reference>
<name>A0AAW8DAD4_9MICC</name>
<evidence type="ECO:0000313" key="4">
    <source>
        <dbReference type="Proteomes" id="UP001242995"/>
    </source>
</evidence>
<dbReference type="EMBL" id="JAUSRG010000001">
    <property type="protein sequence ID" value="MDP9903255.1"/>
    <property type="molecule type" value="Genomic_DNA"/>
</dbReference>